<gene>
    <name evidence="1" type="ORF">JMN32_20895</name>
</gene>
<dbReference type="RefSeq" id="WP_202858323.1">
    <property type="nucleotide sequence ID" value="NZ_JAEUGD010000065.1"/>
</dbReference>
<accession>A0A937G1I7</accession>
<reference evidence="1" key="1">
    <citation type="submission" date="2021-01" db="EMBL/GenBank/DDBJ databases">
        <title>Fulvivirga kasyanovii gen. nov., sp nov., a novel member of the phylum Bacteroidetes isolated from seawater in a mussel farm.</title>
        <authorList>
            <person name="Zhao L.-H."/>
            <person name="Wang Z.-J."/>
        </authorList>
    </citation>
    <scope>NUCLEOTIDE SEQUENCE</scope>
    <source>
        <strain evidence="1">29W222</strain>
    </source>
</reference>
<dbReference type="Proteomes" id="UP000614216">
    <property type="component" value="Unassembled WGS sequence"/>
</dbReference>
<sequence>MISVTSATDKYIVQPSLLDKHRKTLEWLSATLLWKQELAFFQKLLDQNASKFTEIEDKKQIDHFQNLIIYYSGELIDTLRSKLRDHEKQLAGMLGARNESRIEYFKEHNEIMNELEAFNKSFIEYKEDFFHFIERVL</sequence>
<dbReference type="EMBL" id="JAEUGD010000065">
    <property type="protein sequence ID" value="MBL6448783.1"/>
    <property type="molecule type" value="Genomic_DNA"/>
</dbReference>
<organism evidence="1 2">
    <name type="scientific">Fulvivirga marina</name>
    <dbReference type="NCBI Taxonomy" id="2494733"/>
    <lineage>
        <taxon>Bacteria</taxon>
        <taxon>Pseudomonadati</taxon>
        <taxon>Bacteroidota</taxon>
        <taxon>Cytophagia</taxon>
        <taxon>Cytophagales</taxon>
        <taxon>Fulvivirgaceae</taxon>
        <taxon>Fulvivirga</taxon>
    </lineage>
</organism>
<evidence type="ECO:0000313" key="2">
    <source>
        <dbReference type="Proteomes" id="UP000614216"/>
    </source>
</evidence>
<evidence type="ECO:0000313" key="1">
    <source>
        <dbReference type="EMBL" id="MBL6448783.1"/>
    </source>
</evidence>
<protein>
    <submittedName>
        <fullName evidence="1">Uncharacterized protein</fullName>
    </submittedName>
</protein>
<dbReference type="AlphaFoldDB" id="A0A937G1I7"/>
<name>A0A937G1I7_9BACT</name>
<proteinExistence type="predicted"/>
<comment type="caution">
    <text evidence="1">The sequence shown here is derived from an EMBL/GenBank/DDBJ whole genome shotgun (WGS) entry which is preliminary data.</text>
</comment>
<keyword evidence="2" id="KW-1185">Reference proteome</keyword>